<protein>
    <recommendedName>
        <fullName evidence="4">NfeD family protein</fullName>
    </recommendedName>
</protein>
<gene>
    <name evidence="2" type="ORF">GCM10011450_04940</name>
</gene>
<evidence type="ECO:0000313" key="3">
    <source>
        <dbReference type="Proteomes" id="UP000608345"/>
    </source>
</evidence>
<comment type="caution">
    <text evidence="2">The sequence shown here is derived from an EMBL/GenBank/DDBJ whole genome shotgun (WGS) entry which is preliminary data.</text>
</comment>
<evidence type="ECO:0000313" key="2">
    <source>
        <dbReference type="EMBL" id="GGW78098.1"/>
    </source>
</evidence>
<proteinExistence type="predicted"/>
<reference evidence="2" key="2">
    <citation type="submission" date="2020-09" db="EMBL/GenBank/DDBJ databases">
        <authorList>
            <person name="Sun Q."/>
            <person name="Kim S."/>
        </authorList>
    </citation>
    <scope>NUCLEOTIDE SEQUENCE</scope>
    <source>
        <strain evidence="2">KCTC 23732</strain>
    </source>
</reference>
<keyword evidence="1" id="KW-1133">Transmembrane helix</keyword>
<keyword evidence="3" id="KW-1185">Reference proteome</keyword>
<feature type="transmembrane region" description="Helical" evidence="1">
    <location>
        <begin position="42"/>
        <end position="62"/>
    </location>
</feature>
<keyword evidence="1" id="KW-0472">Membrane</keyword>
<dbReference type="Proteomes" id="UP000608345">
    <property type="component" value="Unassembled WGS sequence"/>
</dbReference>
<reference evidence="2" key="1">
    <citation type="journal article" date="2014" name="Int. J. Syst. Evol. Microbiol.">
        <title>Complete genome sequence of Corynebacterium casei LMG S-19264T (=DSM 44701T), isolated from a smear-ripened cheese.</title>
        <authorList>
            <consortium name="US DOE Joint Genome Institute (JGI-PGF)"/>
            <person name="Walter F."/>
            <person name="Albersmeier A."/>
            <person name="Kalinowski J."/>
            <person name="Ruckert C."/>
        </authorList>
    </citation>
    <scope>NUCLEOTIDE SEQUENCE</scope>
    <source>
        <strain evidence="2">KCTC 23732</strain>
    </source>
</reference>
<evidence type="ECO:0000256" key="1">
    <source>
        <dbReference type="SAM" id="Phobius"/>
    </source>
</evidence>
<sequence>MIWVWFGLAVMALIAELLSGTFYMLLVALGLAASGIVAYLGFSLAAQLATCSIIGIAGLVILKKTGVLLKKGHLKATSDSNVNLDIGQHVEVKSWTDNRTATVYYRGAQWQVKLDPSITETPLPGLYVIVDIQSVTLVLKPVHKSS</sequence>
<evidence type="ECO:0008006" key="4">
    <source>
        <dbReference type="Google" id="ProtNLM"/>
    </source>
</evidence>
<keyword evidence="1" id="KW-0812">Transmembrane</keyword>
<dbReference type="EMBL" id="BMYS01000002">
    <property type="protein sequence ID" value="GGW78098.1"/>
    <property type="molecule type" value="Genomic_DNA"/>
</dbReference>
<accession>A0A918JFW7</accession>
<dbReference type="AlphaFoldDB" id="A0A918JFW7"/>
<organism evidence="2 3">
    <name type="scientific">Advenella faeciporci</name>
    <dbReference type="NCBI Taxonomy" id="797535"/>
    <lineage>
        <taxon>Bacteria</taxon>
        <taxon>Pseudomonadati</taxon>
        <taxon>Pseudomonadota</taxon>
        <taxon>Betaproteobacteria</taxon>
        <taxon>Burkholderiales</taxon>
        <taxon>Alcaligenaceae</taxon>
    </lineage>
</organism>
<name>A0A918JFW7_9BURK</name>